<sequence length="175" mass="19694">MSFPSLRKVDITVPGVGLDLFHFMEAPGLLDLRLDGWRADYKPDEDGLRAGVDMCYILGRTARRSRRLRELELCFFKLLAQSHHYETLLCGELFPRLKELVLNTVNITNVAFFASEGIRTKMVKMEMIGCKHVTTQALCDFVEGKNSGFVVMVKNCSGVLSVPQNLDLTLLVVNP</sequence>
<reference evidence="2" key="1">
    <citation type="submission" date="2014-04" db="EMBL/GenBank/DDBJ databases">
        <title>Evolutionary Origins and Diversification of the Mycorrhizal Mutualists.</title>
        <authorList>
            <consortium name="DOE Joint Genome Institute"/>
            <consortium name="Mycorrhizal Genomics Consortium"/>
            <person name="Kohler A."/>
            <person name="Kuo A."/>
            <person name="Nagy L.G."/>
            <person name="Floudas D."/>
            <person name="Copeland A."/>
            <person name="Barry K.W."/>
            <person name="Cichocki N."/>
            <person name="Veneault-Fourrey C."/>
            <person name="LaButti K."/>
            <person name="Lindquist E.A."/>
            <person name="Lipzen A."/>
            <person name="Lundell T."/>
            <person name="Morin E."/>
            <person name="Murat C."/>
            <person name="Riley R."/>
            <person name="Ohm R."/>
            <person name="Sun H."/>
            <person name="Tunlid A."/>
            <person name="Henrissat B."/>
            <person name="Grigoriev I.V."/>
            <person name="Hibbett D.S."/>
            <person name="Martin F."/>
        </authorList>
    </citation>
    <scope>NUCLEOTIDE SEQUENCE [LARGE SCALE GENOMIC DNA]</scope>
    <source>
        <strain evidence="2">FD-334 SS-4</strain>
    </source>
</reference>
<evidence type="ECO:0000313" key="2">
    <source>
        <dbReference type="Proteomes" id="UP000054270"/>
    </source>
</evidence>
<name>A0A0D2M7U6_HYPSF</name>
<evidence type="ECO:0008006" key="3">
    <source>
        <dbReference type="Google" id="ProtNLM"/>
    </source>
</evidence>
<organism evidence="1 2">
    <name type="scientific">Hypholoma sublateritium (strain FD-334 SS-4)</name>
    <dbReference type="NCBI Taxonomy" id="945553"/>
    <lineage>
        <taxon>Eukaryota</taxon>
        <taxon>Fungi</taxon>
        <taxon>Dikarya</taxon>
        <taxon>Basidiomycota</taxon>
        <taxon>Agaricomycotina</taxon>
        <taxon>Agaricomycetes</taxon>
        <taxon>Agaricomycetidae</taxon>
        <taxon>Agaricales</taxon>
        <taxon>Agaricineae</taxon>
        <taxon>Strophariaceae</taxon>
        <taxon>Hypholoma</taxon>
    </lineage>
</organism>
<protein>
    <recommendedName>
        <fullName evidence="3">F-box domain-containing protein</fullName>
    </recommendedName>
</protein>
<dbReference type="AlphaFoldDB" id="A0A0D2M7U6"/>
<accession>A0A0D2M7U6</accession>
<dbReference type="OrthoDB" id="2982757at2759"/>
<evidence type="ECO:0000313" key="1">
    <source>
        <dbReference type="EMBL" id="KJA19323.1"/>
    </source>
</evidence>
<dbReference type="EMBL" id="KN817579">
    <property type="protein sequence ID" value="KJA19323.1"/>
    <property type="molecule type" value="Genomic_DNA"/>
</dbReference>
<keyword evidence="2" id="KW-1185">Reference proteome</keyword>
<proteinExistence type="predicted"/>
<gene>
    <name evidence="1" type="ORF">HYPSUDRAFT_44378</name>
</gene>
<dbReference type="Proteomes" id="UP000054270">
    <property type="component" value="Unassembled WGS sequence"/>
</dbReference>